<keyword evidence="2" id="KW-0732">Signal</keyword>
<reference evidence="3 4" key="1">
    <citation type="journal article" date="2022" name="Nat. Ecol. Evol.">
        <title>A masculinizing supergene underlies an exaggerated male reproductive morph in a spider.</title>
        <authorList>
            <person name="Hendrickx F."/>
            <person name="De Corte Z."/>
            <person name="Sonet G."/>
            <person name="Van Belleghem S.M."/>
            <person name="Kostlbacher S."/>
            <person name="Vangestel C."/>
        </authorList>
    </citation>
    <scope>NUCLEOTIDE SEQUENCE [LARGE SCALE GENOMIC DNA]</scope>
    <source>
        <strain evidence="3">W744_W776</strain>
    </source>
</reference>
<organism evidence="3 4">
    <name type="scientific">Oedothorax gibbosus</name>
    <dbReference type="NCBI Taxonomy" id="931172"/>
    <lineage>
        <taxon>Eukaryota</taxon>
        <taxon>Metazoa</taxon>
        <taxon>Ecdysozoa</taxon>
        <taxon>Arthropoda</taxon>
        <taxon>Chelicerata</taxon>
        <taxon>Arachnida</taxon>
        <taxon>Araneae</taxon>
        <taxon>Araneomorphae</taxon>
        <taxon>Entelegynae</taxon>
        <taxon>Araneoidea</taxon>
        <taxon>Linyphiidae</taxon>
        <taxon>Erigoninae</taxon>
        <taxon>Oedothorax</taxon>
    </lineage>
</organism>
<evidence type="ECO:0000256" key="2">
    <source>
        <dbReference type="SAM" id="SignalP"/>
    </source>
</evidence>
<dbReference type="Proteomes" id="UP000827092">
    <property type="component" value="Unassembled WGS sequence"/>
</dbReference>
<dbReference type="AlphaFoldDB" id="A0AAV6VDP8"/>
<protein>
    <submittedName>
        <fullName evidence="3">Uncharacterized protein</fullName>
    </submittedName>
</protein>
<accession>A0AAV6VDP8</accession>
<feature type="compositionally biased region" description="Basic residues" evidence="1">
    <location>
        <begin position="51"/>
        <end position="60"/>
    </location>
</feature>
<name>A0AAV6VDP8_9ARAC</name>
<evidence type="ECO:0000313" key="3">
    <source>
        <dbReference type="EMBL" id="KAG8193773.1"/>
    </source>
</evidence>
<feature type="region of interest" description="Disordered" evidence="1">
    <location>
        <begin position="51"/>
        <end position="83"/>
    </location>
</feature>
<dbReference type="EMBL" id="JAFNEN010000115">
    <property type="protein sequence ID" value="KAG8193773.1"/>
    <property type="molecule type" value="Genomic_DNA"/>
</dbReference>
<sequence>MNKLVLITLAVLLVSLSVSADHLGHGYGLHGHGFSGHVDEHGYKVDIEHHGHGHHGHHGHGGSGHSSRYFHMQGHHGHHGGFH</sequence>
<proteinExistence type="predicted"/>
<feature type="chain" id="PRO_5043753499" evidence="2">
    <location>
        <begin position="21"/>
        <end position="83"/>
    </location>
</feature>
<gene>
    <name evidence="3" type="ORF">JTE90_005067</name>
</gene>
<feature type="compositionally biased region" description="Basic residues" evidence="1">
    <location>
        <begin position="73"/>
        <end position="83"/>
    </location>
</feature>
<comment type="caution">
    <text evidence="3">The sequence shown here is derived from an EMBL/GenBank/DDBJ whole genome shotgun (WGS) entry which is preliminary data.</text>
</comment>
<feature type="signal peptide" evidence="2">
    <location>
        <begin position="1"/>
        <end position="20"/>
    </location>
</feature>
<evidence type="ECO:0000313" key="4">
    <source>
        <dbReference type="Proteomes" id="UP000827092"/>
    </source>
</evidence>
<keyword evidence="4" id="KW-1185">Reference proteome</keyword>
<evidence type="ECO:0000256" key="1">
    <source>
        <dbReference type="SAM" id="MobiDB-lite"/>
    </source>
</evidence>